<dbReference type="OrthoDB" id="9792085at2"/>
<dbReference type="SUPFAM" id="SSF55347">
    <property type="entry name" value="Glyceraldehyde-3-phosphate dehydrogenase-like, C-terminal domain"/>
    <property type="match status" value="1"/>
</dbReference>
<dbReference type="SUPFAM" id="SSF51735">
    <property type="entry name" value="NAD(P)-binding Rossmann-fold domains"/>
    <property type="match status" value="1"/>
</dbReference>
<feature type="domain" description="Gfo/Idh/MocA-like oxidoreductase N-terminal" evidence="2">
    <location>
        <begin position="5"/>
        <end position="120"/>
    </location>
</feature>
<dbReference type="RefSeq" id="WP_091245155.1">
    <property type="nucleotide sequence ID" value="NZ_FNIR01000007.1"/>
</dbReference>
<reference evidence="5" key="1">
    <citation type="submission" date="2016-10" db="EMBL/GenBank/DDBJ databases">
        <authorList>
            <person name="Varghese N."/>
            <person name="Submissions S."/>
        </authorList>
    </citation>
    <scope>NUCLEOTIDE SEQUENCE [LARGE SCALE GENOMIC DNA]</scope>
    <source>
        <strain evidence="5">DSM 45843</strain>
    </source>
</reference>
<dbReference type="InterPro" id="IPR050463">
    <property type="entry name" value="Gfo/Idh/MocA_oxidrdct_glycsds"/>
</dbReference>
<dbReference type="Gene3D" id="3.40.50.720">
    <property type="entry name" value="NAD(P)-binding Rossmann-like Domain"/>
    <property type="match status" value="1"/>
</dbReference>
<dbReference type="InterPro" id="IPR000683">
    <property type="entry name" value="Gfo/Idh/MocA-like_OxRdtase_N"/>
</dbReference>
<keyword evidence="5" id="KW-1185">Reference proteome</keyword>
<evidence type="ECO:0000313" key="5">
    <source>
        <dbReference type="Proteomes" id="UP000199088"/>
    </source>
</evidence>
<dbReference type="EMBL" id="FNIR01000007">
    <property type="protein sequence ID" value="SDO70116.1"/>
    <property type="molecule type" value="Genomic_DNA"/>
</dbReference>
<sequence length="368" mass="38788">MTDRIRAGVVGGGFMATVHARAITRSGGVLAAVVGSTPERSRAAADRLGAQACADDLDQLLATDVDVVHVCTPNATHAPLVRAVLAAGKHVVCEKPLAVDPTEAAELTALAAAAGVVATVPFVYRFYPTVREARARVADGRTGPLRLLHGSYLQDWLTGHEDDDWRVDPAVGGPSRAFADIGVHWCDLVEFVTGHRVTRLAARLLVAVPERGGRPVRTEDGAVVLFETDGGATGNLTVSQVSPGRKNRLWFSLDGEHEGLVFDQEAPETLWVGERDATTLLARGTSAHPGATRYDRVPAGHPQGYQDCFDAFVADTYAALAGDTPDGLPTFTDGLRAAHLTAAVLESARTDRWVDVTPTTAAPAGATP</sequence>
<dbReference type="AlphaFoldDB" id="A0A1H0LQ40"/>
<dbReference type="Gene3D" id="3.30.360.10">
    <property type="entry name" value="Dihydrodipicolinate Reductase, domain 2"/>
    <property type="match status" value="1"/>
</dbReference>
<protein>
    <submittedName>
        <fullName evidence="4">Predicted dehydrogenase</fullName>
    </submittedName>
</protein>
<dbReference type="InterPro" id="IPR055170">
    <property type="entry name" value="GFO_IDH_MocA-like_dom"/>
</dbReference>
<dbReference type="PANTHER" id="PTHR43818">
    <property type="entry name" value="BCDNA.GH03377"/>
    <property type="match status" value="1"/>
</dbReference>
<accession>A0A1H0LQ40</accession>
<evidence type="ECO:0000259" key="3">
    <source>
        <dbReference type="Pfam" id="PF22725"/>
    </source>
</evidence>
<dbReference type="GO" id="GO:0000166">
    <property type="term" value="F:nucleotide binding"/>
    <property type="evidence" value="ECO:0007669"/>
    <property type="project" value="InterPro"/>
</dbReference>
<name>A0A1H0LQ40_9ACTN</name>
<dbReference type="GO" id="GO:0016491">
    <property type="term" value="F:oxidoreductase activity"/>
    <property type="evidence" value="ECO:0007669"/>
    <property type="project" value="UniProtKB-KW"/>
</dbReference>
<gene>
    <name evidence="4" type="ORF">SAMN05660199_02377</name>
</gene>
<feature type="domain" description="GFO/IDH/MocA-like oxidoreductase" evidence="3">
    <location>
        <begin position="130"/>
        <end position="257"/>
    </location>
</feature>
<keyword evidence="1" id="KW-0560">Oxidoreductase</keyword>
<proteinExistence type="predicted"/>
<evidence type="ECO:0000256" key="1">
    <source>
        <dbReference type="ARBA" id="ARBA00023002"/>
    </source>
</evidence>
<dbReference type="Pfam" id="PF01408">
    <property type="entry name" value="GFO_IDH_MocA"/>
    <property type="match status" value="1"/>
</dbReference>
<organism evidence="4 5">
    <name type="scientific">Klenkia soli</name>
    <dbReference type="NCBI Taxonomy" id="1052260"/>
    <lineage>
        <taxon>Bacteria</taxon>
        <taxon>Bacillati</taxon>
        <taxon>Actinomycetota</taxon>
        <taxon>Actinomycetes</taxon>
        <taxon>Geodermatophilales</taxon>
        <taxon>Geodermatophilaceae</taxon>
        <taxon>Klenkia</taxon>
    </lineage>
</organism>
<dbReference type="STRING" id="1052260.SAMN05660199_02377"/>
<evidence type="ECO:0000313" key="4">
    <source>
        <dbReference type="EMBL" id="SDO70116.1"/>
    </source>
</evidence>
<dbReference type="Pfam" id="PF22725">
    <property type="entry name" value="GFO_IDH_MocA_C3"/>
    <property type="match status" value="1"/>
</dbReference>
<dbReference type="PANTHER" id="PTHR43818:SF11">
    <property type="entry name" value="BCDNA.GH03377"/>
    <property type="match status" value="1"/>
</dbReference>
<evidence type="ECO:0000259" key="2">
    <source>
        <dbReference type="Pfam" id="PF01408"/>
    </source>
</evidence>
<dbReference type="InterPro" id="IPR036291">
    <property type="entry name" value="NAD(P)-bd_dom_sf"/>
</dbReference>
<dbReference type="Proteomes" id="UP000199088">
    <property type="component" value="Unassembled WGS sequence"/>
</dbReference>